<reference evidence="2" key="1">
    <citation type="submission" date="2017-05" db="UniProtKB">
        <authorList>
            <consortium name="EnsemblMetazoa"/>
        </authorList>
    </citation>
    <scope>IDENTIFICATION</scope>
</reference>
<dbReference type="InParanoid" id="A0A1X7UF57"/>
<sequence>MDNTRPPQNVGDYAELVEDDDPLVPKNQAPPHAPPPSSLLIIPVVSIAHRTGSYYTDFIVKDRALAIVVLSVDPTLLYILGEPTDPVEVWKTLSEQYQKKTWTNRLNLRRRLHSLKLKDGESVQSHIKEMTEIFNDLAIVGDTIVDDDPVVYLLASLPESYDVLVTALEANETFPGMKTVIESLTHEEKKLQDCTKPSSTDGGAMAA</sequence>
<dbReference type="PANTHER" id="PTHR47481:SF22">
    <property type="entry name" value="RETROTRANSPOSON GAG DOMAIN-CONTAINING PROTEIN"/>
    <property type="match status" value="1"/>
</dbReference>
<accession>A0A1X7UF57</accession>
<dbReference type="OrthoDB" id="7478066at2759"/>
<dbReference type="PANTHER" id="PTHR47481">
    <property type="match status" value="1"/>
</dbReference>
<dbReference type="AlphaFoldDB" id="A0A1X7UF57"/>
<dbReference type="eggNOG" id="KOG0017">
    <property type="taxonomic scope" value="Eukaryota"/>
</dbReference>
<name>A0A1X7UF57_AMPQE</name>
<evidence type="ECO:0008006" key="3">
    <source>
        <dbReference type="Google" id="ProtNLM"/>
    </source>
</evidence>
<feature type="region of interest" description="Disordered" evidence="1">
    <location>
        <begin position="188"/>
        <end position="207"/>
    </location>
</feature>
<dbReference type="EnsemblMetazoa" id="Aqu2.1.26275_001">
    <property type="protein sequence ID" value="Aqu2.1.26275_001"/>
    <property type="gene ID" value="Aqu2.1.26275"/>
</dbReference>
<dbReference type="Pfam" id="PF14223">
    <property type="entry name" value="Retrotran_gag_2"/>
    <property type="match status" value="1"/>
</dbReference>
<evidence type="ECO:0000256" key="1">
    <source>
        <dbReference type="SAM" id="MobiDB-lite"/>
    </source>
</evidence>
<proteinExistence type="predicted"/>
<evidence type="ECO:0000313" key="2">
    <source>
        <dbReference type="EnsemblMetazoa" id="Aqu2.1.26275_001"/>
    </source>
</evidence>
<protein>
    <recommendedName>
        <fullName evidence="3">Retrovirus-related Pol polyprotein from transposon TNT 1-94</fullName>
    </recommendedName>
</protein>
<feature type="region of interest" description="Disordered" evidence="1">
    <location>
        <begin position="1"/>
        <end position="35"/>
    </location>
</feature>
<organism evidence="2">
    <name type="scientific">Amphimedon queenslandica</name>
    <name type="common">Sponge</name>
    <dbReference type="NCBI Taxonomy" id="400682"/>
    <lineage>
        <taxon>Eukaryota</taxon>
        <taxon>Metazoa</taxon>
        <taxon>Porifera</taxon>
        <taxon>Demospongiae</taxon>
        <taxon>Heteroscleromorpha</taxon>
        <taxon>Haplosclerida</taxon>
        <taxon>Niphatidae</taxon>
        <taxon>Amphimedon</taxon>
    </lineage>
</organism>
<dbReference type="STRING" id="400682.A0A1X7UF57"/>